<dbReference type="OrthoDB" id="9805408at2"/>
<comment type="caution">
    <text evidence="8">Lacks conserved residue(s) required for the propagation of feature annotation.</text>
</comment>
<evidence type="ECO:0000313" key="11">
    <source>
        <dbReference type="EMBL" id="RZS61326.1"/>
    </source>
</evidence>
<dbReference type="InterPro" id="IPR001653">
    <property type="entry name" value="DAP_epimerase_DapF"/>
</dbReference>
<dbReference type="Gene3D" id="3.10.310.10">
    <property type="entry name" value="Diaminopimelate Epimerase, Chain A, domain 1"/>
    <property type="match status" value="2"/>
</dbReference>
<feature type="binding site" evidence="8">
    <location>
        <position position="197"/>
    </location>
    <ligand>
        <name>substrate</name>
    </ligand>
</feature>
<evidence type="ECO:0000256" key="7">
    <source>
        <dbReference type="ARBA" id="ARBA00051712"/>
    </source>
</evidence>
<evidence type="ECO:0000256" key="8">
    <source>
        <dbReference type="HAMAP-Rule" id="MF_00197"/>
    </source>
</evidence>
<proteinExistence type="inferred from homology"/>
<feature type="active site" evidence="9">
    <location>
        <position position="107"/>
    </location>
</feature>
<dbReference type="SUPFAM" id="SSF54506">
    <property type="entry name" value="Diaminopimelate epimerase-like"/>
    <property type="match status" value="2"/>
</dbReference>
<keyword evidence="12" id="KW-1185">Reference proteome</keyword>
<name>A0A4Q7M0N9_9MICO</name>
<dbReference type="AlphaFoldDB" id="A0A4Q7M0N9"/>
<feature type="binding site" evidence="8">
    <location>
        <begin position="257"/>
        <end position="258"/>
    </location>
    <ligand>
        <name>substrate</name>
    </ligand>
</feature>
<evidence type="ECO:0000313" key="12">
    <source>
        <dbReference type="Proteomes" id="UP000293852"/>
    </source>
</evidence>
<gene>
    <name evidence="8" type="primary">dapF</name>
    <name evidence="11" type="ORF">EV386_1624</name>
</gene>
<feature type="site" description="Could be important to modulate the pK values of the two catalytic cysteine residues" evidence="8">
    <location>
        <position position="199"/>
    </location>
</feature>
<feature type="site" description="Could be important to modulate the pK values of the two catalytic cysteine residues" evidence="8">
    <location>
        <position position="257"/>
    </location>
</feature>
<dbReference type="NCBIfam" id="TIGR00652">
    <property type="entry name" value="DapF"/>
    <property type="match status" value="1"/>
</dbReference>
<evidence type="ECO:0000256" key="10">
    <source>
        <dbReference type="SAM" id="MobiDB-lite"/>
    </source>
</evidence>
<feature type="active site" description="Proton acceptor" evidence="8">
    <location>
        <position position="266"/>
    </location>
</feature>
<feature type="active site" description="Proton donor" evidence="8">
    <location>
        <position position="107"/>
    </location>
</feature>
<dbReference type="EC" id="5.1.1.7" evidence="3 8"/>
<dbReference type="PROSITE" id="PS01326">
    <property type="entry name" value="DAP_EPIMERASE"/>
    <property type="match status" value="1"/>
</dbReference>
<comment type="similarity">
    <text evidence="2 8">Belongs to the diaminopimelate epimerase family.</text>
</comment>
<dbReference type="HAMAP" id="MF_00197">
    <property type="entry name" value="DAP_epimerase"/>
    <property type="match status" value="1"/>
</dbReference>
<dbReference type="UniPathway" id="UPA00034">
    <property type="reaction ID" value="UER00025"/>
</dbReference>
<dbReference type="GO" id="GO:0005829">
    <property type="term" value="C:cytosol"/>
    <property type="evidence" value="ECO:0007669"/>
    <property type="project" value="TreeGrafter"/>
</dbReference>
<feature type="binding site" evidence="8">
    <location>
        <position position="98"/>
    </location>
    <ligand>
        <name>substrate</name>
    </ligand>
</feature>
<keyword evidence="4 8" id="KW-0028">Amino-acid biosynthesis</keyword>
<comment type="caution">
    <text evidence="11">The sequence shown here is derived from an EMBL/GenBank/DDBJ whole genome shotgun (WGS) entry which is preliminary data.</text>
</comment>
<evidence type="ECO:0000256" key="6">
    <source>
        <dbReference type="ARBA" id="ARBA00023235"/>
    </source>
</evidence>
<dbReference type="Pfam" id="PF01678">
    <property type="entry name" value="DAP_epimerase"/>
    <property type="match status" value="2"/>
</dbReference>
<keyword evidence="8" id="KW-0963">Cytoplasm</keyword>
<feature type="binding site" evidence="8">
    <location>
        <position position="230"/>
    </location>
    <ligand>
        <name>substrate</name>
    </ligand>
</feature>
<dbReference type="GO" id="GO:0009089">
    <property type="term" value="P:lysine biosynthetic process via diaminopimelate"/>
    <property type="evidence" value="ECO:0007669"/>
    <property type="project" value="UniProtKB-UniRule"/>
</dbReference>
<reference evidence="11 12" key="1">
    <citation type="submission" date="2019-02" db="EMBL/GenBank/DDBJ databases">
        <title>Sequencing the genomes of 1000 actinobacteria strains.</title>
        <authorList>
            <person name="Klenk H.-P."/>
        </authorList>
    </citation>
    <scope>NUCLEOTIDE SEQUENCE [LARGE SCALE GENOMIC DNA]</scope>
    <source>
        <strain evidence="11 12">DSM 16932</strain>
    </source>
</reference>
<feature type="binding site" evidence="8">
    <location>
        <position position="29"/>
    </location>
    <ligand>
        <name>substrate</name>
    </ligand>
</feature>
<sequence length="327" mass="33816">MTTQADAEPTTPPAQPRTLRFTKGHGTHNDFVLVADTRGDLDLTPEQVRRLTDRRGGVGGDGVIRLAPTAAIARAGESIADEVLAQEPGAIWFMDYRNADGSVAEMCGNGVRVFTAFAESLGLARLDDGGELALGTRAGVRRVRKEQGPDGTPWYAVDMGAWLLPGGPEAEAAGADSAVAVRGWSAPRPALSVDLGNPHTVVALASVDELAGLDLTVAPQVAPAPPHGTNVELVVPLGESAAEDGAVVGRVRMRVHERGVGETQSCGTGAVAAALAVRTWAAAGGREPVDTWFVEVPGGLLRVRALPGGRAELAGPAQLVFTGETRP</sequence>
<comment type="pathway">
    <text evidence="1 8">Amino-acid biosynthesis; L-lysine biosynthesis via DAP pathway; DL-2,6-diaminopimelate from LL-2,6-diaminopimelate: step 1/1.</text>
</comment>
<dbReference type="Proteomes" id="UP000293852">
    <property type="component" value="Unassembled WGS sequence"/>
</dbReference>
<dbReference type="InterPro" id="IPR018510">
    <property type="entry name" value="DAP_epimerase_AS"/>
</dbReference>
<comment type="function">
    <text evidence="8">Catalyzes the stereoinversion of LL-2,6-diaminopimelate (L,L-DAP) to meso-diaminopimelate (meso-DAP), a precursor of L-lysine and an essential component of the bacterial peptidoglycan.</text>
</comment>
<dbReference type="PANTHER" id="PTHR31689:SF0">
    <property type="entry name" value="DIAMINOPIMELATE EPIMERASE"/>
    <property type="match status" value="1"/>
</dbReference>
<keyword evidence="6 8" id="KW-0413">Isomerase</keyword>
<dbReference type="EMBL" id="SGWX01000001">
    <property type="protein sequence ID" value="RZS61326.1"/>
    <property type="molecule type" value="Genomic_DNA"/>
</dbReference>
<organism evidence="11 12">
    <name type="scientific">Xylanimonas ulmi</name>
    <dbReference type="NCBI Taxonomy" id="228973"/>
    <lineage>
        <taxon>Bacteria</taxon>
        <taxon>Bacillati</taxon>
        <taxon>Actinomycetota</taxon>
        <taxon>Actinomycetes</taxon>
        <taxon>Micrococcales</taxon>
        <taxon>Promicromonosporaceae</taxon>
        <taxon>Xylanimonas</taxon>
    </lineage>
</organism>
<feature type="binding site" evidence="8">
    <location>
        <begin position="108"/>
        <end position="109"/>
    </location>
    <ligand>
        <name>substrate</name>
    </ligand>
</feature>
<protein>
    <recommendedName>
        <fullName evidence="3 8">Diaminopimelate epimerase</fullName>
        <shortName evidence="8">DAP epimerase</shortName>
        <ecNumber evidence="3 8">5.1.1.7</ecNumber>
    </recommendedName>
    <alternativeName>
        <fullName evidence="8">PLP-independent amino acid racemase</fullName>
    </alternativeName>
</protein>
<comment type="catalytic activity">
    <reaction evidence="7 8">
        <text>(2S,6S)-2,6-diaminopimelate = meso-2,6-diaminopimelate</text>
        <dbReference type="Rhea" id="RHEA:15393"/>
        <dbReference type="ChEBI" id="CHEBI:57609"/>
        <dbReference type="ChEBI" id="CHEBI:57791"/>
        <dbReference type="EC" id="5.1.1.7"/>
    </reaction>
</comment>
<evidence type="ECO:0000256" key="4">
    <source>
        <dbReference type="ARBA" id="ARBA00022605"/>
    </source>
</evidence>
<feature type="region of interest" description="Disordered" evidence="10">
    <location>
        <begin position="1"/>
        <end position="24"/>
    </location>
</feature>
<comment type="subcellular location">
    <subcellularLocation>
        <location evidence="8">Cytoplasm</location>
    </subcellularLocation>
</comment>
<evidence type="ECO:0000256" key="1">
    <source>
        <dbReference type="ARBA" id="ARBA00005196"/>
    </source>
</evidence>
<evidence type="ECO:0000256" key="2">
    <source>
        <dbReference type="ARBA" id="ARBA00010219"/>
    </source>
</evidence>
<evidence type="ECO:0000256" key="5">
    <source>
        <dbReference type="ARBA" id="ARBA00023154"/>
    </source>
</evidence>
<dbReference type="GO" id="GO:0008837">
    <property type="term" value="F:diaminopimelate epimerase activity"/>
    <property type="evidence" value="ECO:0007669"/>
    <property type="project" value="UniProtKB-UniRule"/>
</dbReference>
<dbReference type="RefSeq" id="WP_130413926.1">
    <property type="nucleotide sequence ID" value="NZ_SGWX01000001.1"/>
</dbReference>
<keyword evidence="5 8" id="KW-0457">Lysine biosynthesis</keyword>
<dbReference type="PANTHER" id="PTHR31689">
    <property type="entry name" value="DIAMINOPIMELATE EPIMERASE, CHLOROPLASTIC"/>
    <property type="match status" value="1"/>
</dbReference>
<feature type="binding site" evidence="8">
    <location>
        <begin position="267"/>
        <end position="268"/>
    </location>
    <ligand>
        <name>substrate</name>
    </ligand>
</feature>
<comment type="subunit">
    <text evidence="8">Homodimer.</text>
</comment>
<accession>A0A4Q7M0N9</accession>
<evidence type="ECO:0000256" key="3">
    <source>
        <dbReference type="ARBA" id="ARBA00013080"/>
    </source>
</evidence>
<evidence type="ECO:0000256" key="9">
    <source>
        <dbReference type="PROSITE-ProRule" id="PRU10125"/>
    </source>
</evidence>